<name>A0A9Q1B5Q7_9SAUR</name>
<protein>
    <submittedName>
        <fullName evidence="5">Uncharacterized protein</fullName>
    </submittedName>
</protein>
<keyword evidence="4" id="KW-0812">Transmembrane</keyword>
<keyword evidence="4" id="KW-0472">Membrane</keyword>
<keyword evidence="6" id="KW-1185">Reference proteome</keyword>
<dbReference type="Gene3D" id="3.90.226.10">
    <property type="entry name" value="2-enoyl-CoA Hydratase, Chain A, domain 1"/>
    <property type="match status" value="1"/>
</dbReference>
<dbReference type="CDD" id="cd06558">
    <property type="entry name" value="crotonase-like"/>
    <property type="match status" value="1"/>
</dbReference>
<comment type="caution">
    <text evidence="5">The sequence shown here is derived from an EMBL/GenBank/DDBJ whole genome shotgun (WGS) entry which is preliminary data.</text>
</comment>
<evidence type="ECO:0000256" key="2">
    <source>
        <dbReference type="ARBA" id="ARBA00023140"/>
    </source>
</evidence>
<feature type="non-terminal residue" evidence="5">
    <location>
        <position position="86"/>
    </location>
</feature>
<keyword evidence="4" id="KW-1133">Transmembrane helix</keyword>
<proteinExistence type="predicted"/>
<evidence type="ECO:0000256" key="1">
    <source>
        <dbReference type="ARBA" id="ARBA00004275"/>
    </source>
</evidence>
<dbReference type="GO" id="GO:0005739">
    <property type="term" value="C:mitochondrion"/>
    <property type="evidence" value="ECO:0007669"/>
    <property type="project" value="TreeGrafter"/>
</dbReference>
<comment type="subcellular location">
    <subcellularLocation>
        <location evidence="1">Peroxisome</location>
    </subcellularLocation>
</comment>
<organism evidence="5 6">
    <name type="scientific">Phrynocephalus forsythii</name>
    <dbReference type="NCBI Taxonomy" id="171643"/>
    <lineage>
        <taxon>Eukaryota</taxon>
        <taxon>Metazoa</taxon>
        <taxon>Chordata</taxon>
        <taxon>Craniata</taxon>
        <taxon>Vertebrata</taxon>
        <taxon>Euteleostomi</taxon>
        <taxon>Lepidosauria</taxon>
        <taxon>Squamata</taxon>
        <taxon>Bifurcata</taxon>
        <taxon>Unidentata</taxon>
        <taxon>Episquamata</taxon>
        <taxon>Toxicofera</taxon>
        <taxon>Iguania</taxon>
        <taxon>Acrodonta</taxon>
        <taxon>Agamidae</taxon>
        <taxon>Agaminae</taxon>
        <taxon>Phrynocephalus</taxon>
    </lineage>
</organism>
<evidence type="ECO:0000256" key="4">
    <source>
        <dbReference type="SAM" id="Phobius"/>
    </source>
</evidence>
<evidence type="ECO:0000313" key="6">
    <source>
        <dbReference type="Proteomes" id="UP001142489"/>
    </source>
</evidence>
<dbReference type="InterPro" id="IPR029045">
    <property type="entry name" value="ClpP/crotonase-like_dom_sf"/>
</dbReference>
<sequence>DFVSHFIEFPKPLVAVVNGPAIGISVTLLGLFDIVYASDKATFQTAFSQLGLTPEGCSAYTFPKIMGPAKANEMLIFNSKITANQA</sequence>
<dbReference type="OrthoDB" id="6357915at2759"/>
<dbReference type="PANTHER" id="PTHR43684:SF1">
    <property type="entry name" value="ENOYL-COA DELTA ISOMERASE 2"/>
    <property type="match status" value="1"/>
</dbReference>
<dbReference type="AlphaFoldDB" id="A0A9Q1B5Q7"/>
<accession>A0A9Q1B5Q7</accession>
<dbReference type="SUPFAM" id="SSF52096">
    <property type="entry name" value="ClpP/crotonase"/>
    <property type="match status" value="1"/>
</dbReference>
<evidence type="ECO:0000313" key="5">
    <source>
        <dbReference type="EMBL" id="KAJ7338497.1"/>
    </source>
</evidence>
<dbReference type="InterPro" id="IPR001753">
    <property type="entry name" value="Enoyl-CoA_hydra/iso"/>
</dbReference>
<dbReference type="EMBL" id="JAPFRF010000003">
    <property type="protein sequence ID" value="KAJ7338497.1"/>
    <property type="molecule type" value="Genomic_DNA"/>
</dbReference>
<dbReference type="GO" id="GO:0004165">
    <property type="term" value="F:delta(3)-delta(2)-enoyl-CoA isomerase activity"/>
    <property type="evidence" value="ECO:0007669"/>
    <property type="project" value="UniProtKB-ARBA"/>
</dbReference>
<dbReference type="Proteomes" id="UP001142489">
    <property type="component" value="Unassembled WGS sequence"/>
</dbReference>
<feature type="non-terminal residue" evidence="5">
    <location>
        <position position="1"/>
    </location>
</feature>
<gene>
    <name evidence="5" type="ORF">JRQ81_012396</name>
</gene>
<dbReference type="PANTHER" id="PTHR43684">
    <property type="match status" value="1"/>
</dbReference>
<reference evidence="5" key="1">
    <citation type="journal article" date="2023" name="DNA Res.">
        <title>Chromosome-level genome assembly of Phrynocephalus forsythii using third-generation DNA sequencing and Hi-C analysis.</title>
        <authorList>
            <person name="Qi Y."/>
            <person name="Zhao W."/>
            <person name="Zhao Y."/>
            <person name="Niu C."/>
            <person name="Cao S."/>
            <person name="Zhang Y."/>
        </authorList>
    </citation>
    <scope>NUCLEOTIDE SEQUENCE</scope>
    <source>
        <tissue evidence="5">Muscle</tissue>
    </source>
</reference>
<dbReference type="GO" id="GO:0005777">
    <property type="term" value="C:peroxisome"/>
    <property type="evidence" value="ECO:0007669"/>
    <property type="project" value="UniProtKB-SubCell"/>
</dbReference>
<dbReference type="InterPro" id="IPR051053">
    <property type="entry name" value="ECH/Chromodomain_protein"/>
</dbReference>
<dbReference type="Pfam" id="PF00378">
    <property type="entry name" value="ECH_1"/>
    <property type="match status" value="1"/>
</dbReference>
<feature type="transmembrane region" description="Helical" evidence="4">
    <location>
        <begin position="12"/>
        <end position="36"/>
    </location>
</feature>
<keyword evidence="2" id="KW-0576">Peroxisome</keyword>
<evidence type="ECO:0000256" key="3">
    <source>
        <dbReference type="ARBA" id="ARBA00023235"/>
    </source>
</evidence>
<keyword evidence="3" id="KW-0413">Isomerase</keyword>